<organism evidence="4 5">
    <name type="scientific">Poecilia latipinna</name>
    <name type="common">sailfin molly</name>
    <dbReference type="NCBI Taxonomy" id="48699"/>
    <lineage>
        <taxon>Eukaryota</taxon>
        <taxon>Metazoa</taxon>
        <taxon>Chordata</taxon>
        <taxon>Craniata</taxon>
        <taxon>Vertebrata</taxon>
        <taxon>Euteleostomi</taxon>
        <taxon>Actinopterygii</taxon>
        <taxon>Neopterygii</taxon>
        <taxon>Teleostei</taxon>
        <taxon>Neoteleostei</taxon>
        <taxon>Acanthomorphata</taxon>
        <taxon>Ovalentaria</taxon>
        <taxon>Atherinomorphae</taxon>
        <taxon>Cyprinodontiformes</taxon>
        <taxon>Poeciliidae</taxon>
        <taxon>Poeciliinae</taxon>
        <taxon>Poecilia</taxon>
    </lineage>
</organism>
<feature type="transmembrane region" description="Helical" evidence="2">
    <location>
        <begin position="42"/>
        <end position="63"/>
    </location>
</feature>
<evidence type="ECO:0000313" key="4">
    <source>
        <dbReference type="Ensembl" id="ENSPLAP00000011093.1"/>
    </source>
</evidence>
<keyword evidence="2" id="KW-1133">Transmembrane helix</keyword>
<dbReference type="SMART" id="SM00034">
    <property type="entry name" value="CLECT"/>
    <property type="match status" value="1"/>
</dbReference>
<proteinExistence type="predicted"/>
<dbReference type="Proteomes" id="UP000261500">
    <property type="component" value="Unplaced"/>
</dbReference>
<reference evidence="4" key="1">
    <citation type="submission" date="2025-08" db="UniProtKB">
        <authorList>
            <consortium name="Ensembl"/>
        </authorList>
    </citation>
    <scope>IDENTIFICATION</scope>
</reference>
<dbReference type="Gene3D" id="3.10.100.10">
    <property type="entry name" value="Mannose-Binding Protein A, subunit A"/>
    <property type="match status" value="1"/>
</dbReference>
<dbReference type="Pfam" id="PF00059">
    <property type="entry name" value="Lectin_C"/>
    <property type="match status" value="1"/>
</dbReference>
<sequence>VFSCLNIQITHINSQMYKSSVRLNRRSTETSRHHKQNCRCKMFIFLSVFFNLFCTNMVNINMFDYSTETNTTHKYHLIKEMKSWQEQYCREKHTDLVTVTNMKDMKRLINISAGDQREAWIGLYDQTHGTRTWYWSQPGVEFDESETNWNTNEPNDYGGMQNCGILWNNLKWDDKSCNIPSKFLCYNGENI</sequence>
<evidence type="ECO:0000259" key="3">
    <source>
        <dbReference type="PROSITE" id="PS50041"/>
    </source>
</evidence>
<evidence type="ECO:0000313" key="5">
    <source>
        <dbReference type="Proteomes" id="UP000261500"/>
    </source>
</evidence>
<name>A0A3B3UDU4_9TELE</name>
<keyword evidence="5" id="KW-1185">Reference proteome</keyword>
<keyword evidence="2" id="KW-0472">Membrane</keyword>
<dbReference type="InterPro" id="IPR016187">
    <property type="entry name" value="CTDL_fold"/>
</dbReference>
<dbReference type="AlphaFoldDB" id="A0A3B3UDU4"/>
<evidence type="ECO:0000256" key="1">
    <source>
        <dbReference type="ARBA" id="ARBA00023157"/>
    </source>
</evidence>
<dbReference type="PANTHER" id="PTHR45784">
    <property type="entry name" value="C-TYPE LECTIN DOMAIN FAMILY 20 MEMBER A-RELATED"/>
    <property type="match status" value="1"/>
</dbReference>
<keyword evidence="2" id="KW-0812">Transmembrane</keyword>
<dbReference type="SUPFAM" id="SSF56436">
    <property type="entry name" value="C-type lectin-like"/>
    <property type="match status" value="1"/>
</dbReference>
<dbReference type="PROSITE" id="PS50041">
    <property type="entry name" value="C_TYPE_LECTIN_2"/>
    <property type="match status" value="1"/>
</dbReference>
<dbReference type="InterPro" id="IPR018378">
    <property type="entry name" value="C-type_lectin_CS"/>
</dbReference>
<reference evidence="4" key="2">
    <citation type="submission" date="2025-09" db="UniProtKB">
        <authorList>
            <consortium name="Ensembl"/>
        </authorList>
    </citation>
    <scope>IDENTIFICATION</scope>
</reference>
<keyword evidence="1" id="KW-1015">Disulfide bond</keyword>
<dbReference type="Ensembl" id="ENSPLAT00000018391.1">
    <property type="protein sequence ID" value="ENSPLAP00000011093.1"/>
    <property type="gene ID" value="ENSPLAG00000014135.1"/>
</dbReference>
<dbReference type="InterPro" id="IPR016186">
    <property type="entry name" value="C-type_lectin-like/link_sf"/>
</dbReference>
<dbReference type="PROSITE" id="PS00615">
    <property type="entry name" value="C_TYPE_LECTIN_1"/>
    <property type="match status" value="1"/>
</dbReference>
<dbReference type="InterPro" id="IPR001304">
    <property type="entry name" value="C-type_lectin-like"/>
</dbReference>
<accession>A0A3B3UDU4</accession>
<evidence type="ECO:0000256" key="2">
    <source>
        <dbReference type="SAM" id="Phobius"/>
    </source>
</evidence>
<feature type="domain" description="C-type lectin" evidence="3">
    <location>
        <begin position="70"/>
        <end position="186"/>
    </location>
</feature>
<protein>
    <recommendedName>
        <fullName evidence="3">C-type lectin domain-containing protein</fullName>
    </recommendedName>
</protein>
<dbReference type="STRING" id="48699.ENSPLAP00000011093"/>
<dbReference type="PANTHER" id="PTHR45784:SF3">
    <property type="entry name" value="C-TYPE LECTIN DOMAIN FAMILY 4 MEMBER K-LIKE-RELATED"/>
    <property type="match status" value="1"/>
</dbReference>
<dbReference type="GeneTree" id="ENSGT01030000234892"/>